<name>I4A7J9_DESDJ</name>
<reference evidence="2 3" key="2">
    <citation type="journal article" date="2015" name="J. Bacteriol.">
        <title>Genomic, proteomic, and biochemical analysis of the organohalide respiratory pathway in Desulfitobacterium dehalogenans.</title>
        <authorList>
            <person name="Kruse T."/>
            <person name="van de Pas B.A."/>
            <person name="Atteia A."/>
            <person name="Krab K."/>
            <person name="Hagen W.R."/>
            <person name="Goodwin L."/>
            <person name="Chain P."/>
            <person name="Boeren S."/>
            <person name="Maphosa F."/>
            <person name="Schraa G."/>
            <person name="de Vos W.M."/>
            <person name="van der Oost J."/>
            <person name="Smidt H."/>
            <person name="Stams A.J."/>
        </authorList>
    </citation>
    <scope>NUCLEOTIDE SEQUENCE [LARGE SCALE GENOMIC DNA]</scope>
    <source>
        <strain evidence="3">ATCC 51507 / DSM 9161 / JW/IU-DC1</strain>
    </source>
</reference>
<dbReference type="AlphaFoldDB" id="I4A7J9"/>
<dbReference type="EMBL" id="CP003348">
    <property type="protein sequence ID" value="AFL99933.1"/>
    <property type="molecule type" value="Genomic_DNA"/>
</dbReference>
<organism evidence="2 3">
    <name type="scientific">Desulfitobacterium dehalogenans (strain ATCC 51507 / DSM 9161 / JW/IU-DC1)</name>
    <dbReference type="NCBI Taxonomy" id="756499"/>
    <lineage>
        <taxon>Bacteria</taxon>
        <taxon>Bacillati</taxon>
        <taxon>Bacillota</taxon>
        <taxon>Clostridia</taxon>
        <taxon>Eubacteriales</taxon>
        <taxon>Desulfitobacteriaceae</taxon>
        <taxon>Desulfitobacterium</taxon>
    </lineage>
</organism>
<keyword evidence="1" id="KW-1133">Transmembrane helix</keyword>
<keyword evidence="1" id="KW-0472">Membrane</keyword>
<keyword evidence="1" id="KW-0812">Transmembrane</keyword>
<evidence type="ECO:0000313" key="3">
    <source>
        <dbReference type="Proteomes" id="UP000006053"/>
    </source>
</evidence>
<evidence type="ECO:0000256" key="1">
    <source>
        <dbReference type="SAM" id="Phobius"/>
    </source>
</evidence>
<sequence length="89" mass="10008" precursor="true">MLKMMILFNINMATMLFILILGHLLTGALIIVYAFMILKNNYTEKVKQNYTALLIVCIIIFIGATAYGFPDNIRILFASLIGANCLFVD</sequence>
<evidence type="ECO:0000313" key="2">
    <source>
        <dbReference type="EMBL" id="AFL99933.1"/>
    </source>
</evidence>
<accession>I4A7J9</accession>
<dbReference type="eggNOG" id="COG3706">
    <property type="taxonomic scope" value="Bacteria"/>
</dbReference>
<dbReference type="HOGENOM" id="CLU_2449771_0_0_9"/>
<keyword evidence="3" id="KW-1185">Reference proteome</keyword>
<dbReference type="STRING" id="756499.Desde_1523"/>
<dbReference type="Proteomes" id="UP000006053">
    <property type="component" value="Chromosome"/>
</dbReference>
<feature type="transmembrane region" description="Helical" evidence="1">
    <location>
        <begin position="12"/>
        <end position="38"/>
    </location>
</feature>
<proteinExistence type="predicted"/>
<reference evidence="3" key="1">
    <citation type="submission" date="2012-06" db="EMBL/GenBank/DDBJ databases">
        <title>Complete sequence of Desulfitobacterium dehalogenans ATCC 51507.</title>
        <authorList>
            <person name="Lucas S."/>
            <person name="Han J."/>
            <person name="Lapidus A."/>
            <person name="Cheng J.-F."/>
            <person name="Goodwin L."/>
            <person name="Pitluck S."/>
            <person name="Peters L."/>
            <person name="Ovchinnikova G."/>
            <person name="Teshima H."/>
            <person name="Detter J.C."/>
            <person name="Han C."/>
            <person name="Tapia R."/>
            <person name="Land M."/>
            <person name="Hauser L."/>
            <person name="Kyrpides N."/>
            <person name="Ivanova N."/>
            <person name="Pagani I."/>
            <person name="Kruse T."/>
            <person name="de Vos W.M."/>
            <person name="Smidt H."/>
            <person name="Woyke T."/>
        </authorList>
    </citation>
    <scope>NUCLEOTIDE SEQUENCE [LARGE SCALE GENOMIC DNA]</scope>
    <source>
        <strain evidence="3">ATCC 51507 / DSM 9161 / JW/IU-DC1</strain>
    </source>
</reference>
<gene>
    <name evidence="2" type="ordered locus">Desde_1523</name>
</gene>
<feature type="transmembrane region" description="Helical" evidence="1">
    <location>
        <begin position="50"/>
        <end position="69"/>
    </location>
</feature>
<dbReference type="RefSeq" id="WP_014793423.1">
    <property type="nucleotide sequence ID" value="NC_018017.1"/>
</dbReference>
<protein>
    <submittedName>
        <fullName evidence="2">Uncharacterized protein</fullName>
    </submittedName>
</protein>
<dbReference type="KEGG" id="ddh:Desde_1523"/>